<dbReference type="GO" id="GO:0008168">
    <property type="term" value="F:methyltransferase activity"/>
    <property type="evidence" value="ECO:0007669"/>
    <property type="project" value="UniProtKB-KW"/>
</dbReference>
<dbReference type="AlphaFoldDB" id="A0A3A8JB00"/>
<dbReference type="InterPro" id="IPR050508">
    <property type="entry name" value="Methyltransf_Superfamily"/>
</dbReference>
<reference evidence="3" key="1">
    <citation type="submission" date="2018-09" db="EMBL/GenBank/DDBJ databases">
        <authorList>
            <person name="Livingstone P.G."/>
            <person name="Whitworth D.E."/>
        </authorList>
    </citation>
    <scope>NUCLEOTIDE SEQUENCE [LARGE SCALE GENOMIC DNA]</scope>
    <source>
        <strain evidence="3">CA054A</strain>
    </source>
</reference>
<dbReference type="RefSeq" id="WP_120539559.1">
    <property type="nucleotide sequence ID" value="NZ_RAVZ01000022.1"/>
</dbReference>
<dbReference type="Proteomes" id="UP000268094">
    <property type="component" value="Unassembled WGS sequence"/>
</dbReference>
<protein>
    <submittedName>
        <fullName evidence="2">Class I SAM-dependent methyltransferase</fullName>
    </submittedName>
</protein>
<keyword evidence="2" id="KW-0808">Transferase</keyword>
<dbReference type="InterPro" id="IPR029063">
    <property type="entry name" value="SAM-dependent_MTases_sf"/>
</dbReference>
<evidence type="ECO:0000313" key="2">
    <source>
        <dbReference type="EMBL" id="RKG92635.1"/>
    </source>
</evidence>
<feature type="domain" description="Methyltransferase" evidence="1">
    <location>
        <begin position="54"/>
        <end position="152"/>
    </location>
</feature>
<dbReference type="GO" id="GO:0032259">
    <property type="term" value="P:methylation"/>
    <property type="evidence" value="ECO:0007669"/>
    <property type="project" value="UniProtKB-KW"/>
</dbReference>
<dbReference type="EMBL" id="RAVZ01000022">
    <property type="protein sequence ID" value="RKG92635.1"/>
    <property type="molecule type" value="Genomic_DNA"/>
</dbReference>
<keyword evidence="3" id="KW-1185">Reference proteome</keyword>
<evidence type="ECO:0000313" key="3">
    <source>
        <dbReference type="Proteomes" id="UP000268094"/>
    </source>
</evidence>
<dbReference type="Pfam" id="PF13649">
    <property type="entry name" value="Methyltransf_25"/>
    <property type="match status" value="1"/>
</dbReference>
<organism evidence="2 3">
    <name type="scientific">Corallococcus terminator</name>
    <dbReference type="NCBI Taxonomy" id="2316733"/>
    <lineage>
        <taxon>Bacteria</taxon>
        <taxon>Pseudomonadati</taxon>
        <taxon>Myxococcota</taxon>
        <taxon>Myxococcia</taxon>
        <taxon>Myxococcales</taxon>
        <taxon>Cystobacterineae</taxon>
        <taxon>Myxococcaceae</taxon>
        <taxon>Corallococcus</taxon>
    </lineage>
</organism>
<evidence type="ECO:0000259" key="1">
    <source>
        <dbReference type="Pfam" id="PF13649"/>
    </source>
</evidence>
<dbReference type="SUPFAM" id="SSF53335">
    <property type="entry name" value="S-adenosyl-L-methionine-dependent methyltransferases"/>
    <property type="match status" value="1"/>
</dbReference>
<dbReference type="PANTHER" id="PTHR42912">
    <property type="entry name" value="METHYLTRANSFERASE"/>
    <property type="match status" value="1"/>
</dbReference>
<accession>A0A3A8JB00</accession>
<sequence>MHSHAPHHEHHFGPEHAARYDAGTATSLPGYHAMQELIAATMTSVLGGNESASILCVGVGTAQELLPYARYGRPTWRFTGTDTSPHMLAVARERLSSTGMGERMRLHEGALRDLPTGAPFDGAQMVGVLHHVAGAETRLELLREVVRRLKPGAPFIIGESVGNDPVLLAAEEEQLRVSGVSPEKLARRRKEMASLEIPASDEEFFALLRGAGLTEPRQLFASLQFKAFLVRAAP</sequence>
<comment type="caution">
    <text evidence="2">The sequence shown here is derived from an EMBL/GenBank/DDBJ whole genome shotgun (WGS) entry which is preliminary data.</text>
</comment>
<dbReference type="OrthoDB" id="213472at2"/>
<dbReference type="InterPro" id="IPR041698">
    <property type="entry name" value="Methyltransf_25"/>
</dbReference>
<proteinExistence type="predicted"/>
<dbReference type="CDD" id="cd02440">
    <property type="entry name" value="AdoMet_MTases"/>
    <property type="match status" value="1"/>
</dbReference>
<gene>
    <name evidence="2" type="ORF">D7V88_05480</name>
</gene>
<dbReference type="Gene3D" id="3.40.50.150">
    <property type="entry name" value="Vaccinia Virus protein VP39"/>
    <property type="match status" value="1"/>
</dbReference>
<name>A0A3A8JB00_9BACT</name>
<keyword evidence="2" id="KW-0489">Methyltransferase</keyword>